<feature type="domain" description="TfoX C-terminal" evidence="1">
    <location>
        <begin position="3"/>
        <end position="78"/>
    </location>
</feature>
<evidence type="ECO:0000313" key="2">
    <source>
        <dbReference type="EMBL" id="MBP1040562.1"/>
    </source>
</evidence>
<dbReference type="Pfam" id="PF04994">
    <property type="entry name" value="TfoX_C"/>
    <property type="match status" value="1"/>
</dbReference>
<dbReference type="EMBL" id="JAEEGA010000003">
    <property type="protein sequence ID" value="MBP1040562.1"/>
    <property type="molecule type" value="Genomic_DNA"/>
</dbReference>
<dbReference type="RefSeq" id="WP_209525668.1">
    <property type="nucleotide sequence ID" value="NZ_JAEEGA010000003.1"/>
</dbReference>
<dbReference type="PANTHER" id="PTHR36121:SF1">
    <property type="entry name" value="PROTEIN SXY"/>
    <property type="match status" value="1"/>
</dbReference>
<dbReference type="InterPro" id="IPR007077">
    <property type="entry name" value="TfoX_C"/>
</dbReference>
<evidence type="ECO:0000313" key="3">
    <source>
        <dbReference type="Proteomes" id="UP000674938"/>
    </source>
</evidence>
<dbReference type="InterPro" id="IPR047525">
    <property type="entry name" value="TfoX-like"/>
</dbReference>
<accession>A0A940P9R8</accession>
<dbReference type="AlphaFoldDB" id="A0A940P9R8"/>
<dbReference type="Proteomes" id="UP000674938">
    <property type="component" value="Unassembled WGS sequence"/>
</dbReference>
<protein>
    <submittedName>
        <fullName evidence="2">TfoX/Sxy family protein</fullName>
    </submittedName>
</protein>
<proteinExistence type="predicted"/>
<dbReference type="Gene3D" id="1.10.150.20">
    <property type="entry name" value="5' to 3' exonuclease, C-terminal subdomain"/>
    <property type="match status" value="1"/>
</dbReference>
<keyword evidence="3" id="KW-1185">Reference proteome</keyword>
<dbReference type="PANTHER" id="PTHR36121">
    <property type="entry name" value="PROTEIN SXY"/>
    <property type="match status" value="1"/>
</dbReference>
<gene>
    <name evidence="2" type="ORF">I6N95_06075</name>
</gene>
<evidence type="ECO:0000259" key="1">
    <source>
        <dbReference type="Pfam" id="PF04994"/>
    </source>
</evidence>
<organism evidence="2 3">
    <name type="scientific">Vagococcus allomyrinae</name>
    <dbReference type="NCBI Taxonomy" id="2794353"/>
    <lineage>
        <taxon>Bacteria</taxon>
        <taxon>Bacillati</taxon>
        <taxon>Bacillota</taxon>
        <taxon>Bacilli</taxon>
        <taxon>Lactobacillales</taxon>
        <taxon>Enterococcaceae</taxon>
        <taxon>Vagococcus</taxon>
    </lineage>
</organism>
<sequence length="84" mass="9506">MMLSEMRNLGKVNEEKLREVGIATPEALRAIGAEGAFLQVRELIDEGACLHLLYGLEGAIRDIPKQEIPPTRKKELRDFYDQLP</sequence>
<name>A0A940P9R8_9ENTE</name>
<comment type="caution">
    <text evidence="2">The sequence shown here is derived from an EMBL/GenBank/DDBJ whole genome shotgun (WGS) entry which is preliminary data.</text>
</comment>
<reference evidence="2" key="1">
    <citation type="submission" date="2020-12" db="EMBL/GenBank/DDBJ databases">
        <title>Vagococcus allomyrinae sp. nov. and Enterococcus lavae sp. nov., isolated from the larvae of Allomyrina dichotoma.</title>
        <authorList>
            <person name="Lee S.D."/>
        </authorList>
    </citation>
    <scope>NUCLEOTIDE SEQUENCE</scope>
    <source>
        <strain evidence="2">BWB3-3</strain>
    </source>
</reference>